<dbReference type="AlphaFoldDB" id="A0A6A6BJN5"/>
<accession>A0A6A6BJN5</accession>
<gene>
    <name evidence="1" type="ORF">K452DRAFT_14350</name>
</gene>
<dbReference type="RefSeq" id="XP_033398739.1">
    <property type="nucleotide sequence ID" value="XM_033535440.1"/>
</dbReference>
<protein>
    <submittedName>
        <fullName evidence="1">Uncharacterized protein</fullName>
    </submittedName>
</protein>
<proteinExistence type="predicted"/>
<evidence type="ECO:0000313" key="2">
    <source>
        <dbReference type="Proteomes" id="UP000799438"/>
    </source>
</evidence>
<organism evidence="1 2">
    <name type="scientific">Aplosporella prunicola CBS 121167</name>
    <dbReference type="NCBI Taxonomy" id="1176127"/>
    <lineage>
        <taxon>Eukaryota</taxon>
        <taxon>Fungi</taxon>
        <taxon>Dikarya</taxon>
        <taxon>Ascomycota</taxon>
        <taxon>Pezizomycotina</taxon>
        <taxon>Dothideomycetes</taxon>
        <taxon>Dothideomycetes incertae sedis</taxon>
        <taxon>Botryosphaeriales</taxon>
        <taxon>Aplosporellaceae</taxon>
        <taxon>Aplosporella</taxon>
    </lineage>
</organism>
<dbReference type="Proteomes" id="UP000799438">
    <property type="component" value="Unassembled WGS sequence"/>
</dbReference>
<dbReference type="EMBL" id="ML995483">
    <property type="protein sequence ID" value="KAF2143027.1"/>
    <property type="molecule type" value="Genomic_DNA"/>
</dbReference>
<dbReference type="GeneID" id="54292934"/>
<sequence>MQGTIGRFASVDVGRGGPCVCAWERWPSKQAVREGEERERRRSVLLVKASQAADREFANCRAGAASRDLRPEQACAFLAFRFGFACGSGRRSRRAESAASGGRVLYGVEVLSKSGAVRGDKREEERQSRSRAQAGSRRLHDAIIVIIVGRVRRRRLSRGGTLRISDDCKQDCRLA</sequence>
<evidence type="ECO:0000313" key="1">
    <source>
        <dbReference type="EMBL" id="KAF2143027.1"/>
    </source>
</evidence>
<name>A0A6A6BJN5_9PEZI</name>
<reference evidence="1" key="1">
    <citation type="journal article" date="2020" name="Stud. Mycol.">
        <title>101 Dothideomycetes genomes: a test case for predicting lifestyles and emergence of pathogens.</title>
        <authorList>
            <person name="Haridas S."/>
            <person name="Albert R."/>
            <person name="Binder M."/>
            <person name="Bloem J."/>
            <person name="Labutti K."/>
            <person name="Salamov A."/>
            <person name="Andreopoulos B."/>
            <person name="Baker S."/>
            <person name="Barry K."/>
            <person name="Bills G."/>
            <person name="Bluhm B."/>
            <person name="Cannon C."/>
            <person name="Castanera R."/>
            <person name="Culley D."/>
            <person name="Daum C."/>
            <person name="Ezra D."/>
            <person name="Gonzalez J."/>
            <person name="Henrissat B."/>
            <person name="Kuo A."/>
            <person name="Liang C."/>
            <person name="Lipzen A."/>
            <person name="Lutzoni F."/>
            <person name="Magnuson J."/>
            <person name="Mondo S."/>
            <person name="Nolan M."/>
            <person name="Ohm R."/>
            <person name="Pangilinan J."/>
            <person name="Park H.-J."/>
            <person name="Ramirez L."/>
            <person name="Alfaro M."/>
            <person name="Sun H."/>
            <person name="Tritt A."/>
            <person name="Yoshinaga Y."/>
            <person name="Zwiers L.-H."/>
            <person name="Turgeon B."/>
            <person name="Goodwin S."/>
            <person name="Spatafora J."/>
            <person name="Crous P."/>
            <person name="Grigoriev I."/>
        </authorList>
    </citation>
    <scope>NUCLEOTIDE SEQUENCE</scope>
    <source>
        <strain evidence="1">CBS 121167</strain>
    </source>
</reference>
<keyword evidence="2" id="KW-1185">Reference proteome</keyword>